<dbReference type="GO" id="GO:0000150">
    <property type="term" value="F:DNA strand exchange activity"/>
    <property type="evidence" value="ECO:0007669"/>
    <property type="project" value="InterPro"/>
</dbReference>
<sequence length="341" mass="38181">MLTQEQSVEIRVLARQGMGIKTIARTLGLSRNTVRKYLRGEAESPRYTGRAARPEKLDPFKAYLQERVEAARPHWIPATVLLREVQAQGYTGGISRLKSYLAPFKCPRHDSVVRFETAPGQQVQVDFTTIRRGSNPLKAFVATLGYSRVTFVRFGAREDSDAWLDGLREAFVYFGGVPEEALFDNAGAIILERDAYGEGLHRWHPRLLALADEYGFRPRVCRPYRAKTKGKVERFNGYLKGSFITPLAATLKSAGLPLDVATANAHIGRWLDEIAHQRIHGTTGVKPATRLAEERDVLLPLPACRVTSAPTITSLRLGRVLPHESLQHPLSVYDELLELSR</sequence>
<evidence type="ECO:0000259" key="5">
    <source>
        <dbReference type="PROSITE" id="PS50531"/>
    </source>
</evidence>
<dbReference type="PATRIC" id="fig|50340.43.peg.4491"/>
<dbReference type="InterPro" id="IPR036397">
    <property type="entry name" value="RNaseH_sf"/>
</dbReference>
<feature type="domain" description="Integrase catalytic" evidence="6">
    <location>
        <begin position="115"/>
        <end position="295"/>
    </location>
</feature>
<dbReference type="GO" id="GO:0003677">
    <property type="term" value="F:DNA binding"/>
    <property type="evidence" value="ECO:0007669"/>
    <property type="project" value="UniProtKB-KW"/>
</dbReference>
<dbReference type="RefSeq" id="WP_054064773.1">
    <property type="nucleotide sequence ID" value="NZ_JSYZ01000036.1"/>
</dbReference>
<evidence type="ECO:0000256" key="2">
    <source>
        <dbReference type="ARBA" id="ARBA00022578"/>
    </source>
</evidence>
<evidence type="ECO:0000256" key="3">
    <source>
        <dbReference type="ARBA" id="ARBA00023125"/>
    </source>
</evidence>
<evidence type="ECO:0000256" key="1">
    <source>
        <dbReference type="ARBA" id="ARBA00009277"/>
    </source>
</evidence>
<dbReference type="PANTHER" id="PTHR35004">
    <property type="entry name" value="TRANSPOSASE RV3428C-RELATED"/>
    <property type="match status" value="1"/>
</dbReference>
<evidence type="ECO:0000259" key="6">
    <source>
        <dbReference type="PROSITE" id="PS50994"/>
    </source>
</evidence>
<dbReference type="NCBIfam" id="NF033546">
    <property type="entry name" value="transpos_IS21"/>
    <property type="match status" value="1"/>
</dbReference>
<gene>
    <name evidence="7" type="ORF">PF66_06255</name>
</gene>
<evidence type="ECO:0000313" key="7">
    <source>
        <dbReference type="EMBL" id="KPA87237.1"/>
    </source>
</evidence>
<organism evidence="7 8">
    <name type="scientific">Pseudomonas asplenii</name>
    <dbReference type="NCBI Taxonomy" id="53407"/>
    <lineage>
        <taxon>Bacteria</taxon>
        <taxon>Pseudomonadati</taxon>
        <taxon>Pseudomonadota</taxon>
        <taxon>Gammaproteobacteria</taxon>
        <taxon>Pseudomonadales</taxon>
        <taxon>Pseudomonadaceae</taxon>
        <taxon>Pseudomonas</taxon>
    </lineage>
</organism>
<dbReference type="PANTHER" id="PTHR35004:SF6">
    <property type="entry name" value="TRANSPOSASE"/>
    <property type="match status" value="1"/>
</dbReference>
<dbReference type="PROSITE" id="PS50531">
    <property type="entry name" value="HTH_IS21"/>
    <property type="match status" value="1"/>
</dbReference>
<evidence type="ECO:0000256" key="4">
    <source>
        <dbReference type="ARBA" id="ARBA00023172"/>
    </source>
</evidence>
<dbReference type="STRING" id="50340.PF66_06255"/>
<keyword evidence="8" id="KW-1185">Reference proteome</keyword>
<accession>A0A0M9GC22</accession>
<dbReference type="InterPro" id="IPR006120">
    <property type="entry name" value="Resolvase_HTH_dom"/>
</dbReference>
<dbReference type="InterPro" id="IPR001584">
    <property type="entry name" value="Integrase_cat-core"/>
</dbReference>
<dbReference type="SUPFAM" id="SSF53098">
    <property type="entry name" value="Ribonuclease H-like"/>
    <property type="match status" value="1"/>
</dbReference>
<dbReference type="InterPro" id="IPR017894">
    <property type="entry name" value="HTH_IS21_transposase_type"/>
</dbReference>
<dbReference type="PROSITE" id="PS50994">
    <property type="entry name" value="INTEGRASE"/>
    <property type="match status" value="1"/>
</dbReference>
<proteinExistence type="inferred from homology"/>
<comment type="caution">
    <text evidence="7">The sequence shown here is derived from an EMBL/GenBank/DDBJ whole genome shotgun (WGS) entry which is preliminary data.</text>
</comment>
<dbReference type="Gene3D" id="1.10.10.60">
    <property type="entry name" value="Homeodomain-like"/>
    <property type="match status" value="1"/>
</dbReference>
<dbReference type="InterPro" id="IPR012337">
    <property type="entry name" value="RNaseH-like_sf"/>
</dbReference>
<comment type="similarity">
    <text evidence="1">Belongs to the transposase IS21/IS408/IS1162 family.</text>
</comment>
<keyword evidence="2" id="KW-0815">Transposition</keyword>
<keyword evidence="3" id="KW-0238">DNA-binding</keyword>
<dbReference type="Pfam" id="PF00665">
    <property type="entry name" value="rve"/>
    <property type="match status" value="1"/>
</dbReference>
<dbReference type="GO" id="GO:0032196">
    <property type="term" value="P:transposition"/>
    <property type="evidence" value="ECO:0007669"/>
    <property type="project" value="UniProtKB-KW"/>
</dbReference>
<dbReference type="EMBL" id="JSYZ01000036">
    <property type="protein sequence ID" value="KPA87237.1"/>
    <property type="molecule type" value="Genomic_DNA"/>
</dbReference>
<keyword evidence="4" id="KW-0233">DNA recombination</keyword>
<protein>
    <submittedName>
        <fullName evidence="7">Transposase</fullName>
    </submittedName>
</protein>
<dbReference type="Pfam" id="PF02796">
    <property type="entry name" value="HTH_7"/>
    <property type="match status" value="1"/>
</dbReference>
<feature type="domain" description="HTH IS21-type" evidence="5">
    <location>
        <begin position="5"/>
        <end position="68"/>
    </location>
</feature>
<dbReference type="GO" id="GO:0015074">
    <property type="term" value="P:DNA integration"/>
    <property type="evidence" value="ECO:0007669"/>
    <property type="project" value="InterPro"/>
</dbReference>
<evidence type="ECO:0000313" key="8">
    <source>
        <dbReference type="Proteomes" id="UP000037931"/>
    </source>
</evidence>
<dbReference type="OrthoDB" id="2065409at2"/>
<name>A0A0M9GC22_9PSED</name>
<reference evidence="7 8" key="1">
    <citation type="journal article" date="2015" name="PLoS ONE">
        <title>Rice-Infecting Pseudomonas Genomes Are Highly Accessorized and Harbor Multiple Putative Virulence Mechanisms to Cause Sheath Brown Rot.</title>
        <authorList>
            <person name="Quibod I.L."/>
            <person name="Grande G."/>
            <person name="Oreiro E.G."/>
            <person name="Borja F.N."/>
            <person name="Dossa G.S."/>
            <person name="Mauleon R."/>
            <person name="Cruz C.V."/>
            <person name="Oliva R."/>
        </authorList>
    </citation>
    <scope>NUCLEOTIDE SEQUENCE [LARGE SCALE GENOMIC DNA]</scope>
    <source>
        <strain evidence="7 8">IRRI 6609</strain>
    </source>
</reference>
<dbReference type="Proteomes" id="UP000037931">
    <property type="component" value="Unassembled WGS sequence"/>
</dbReference>
<dbReference type="Gene3D" id="3.30.420.10">
    <property type="entry name" value="Ribonuclease H-like superfamily/Ribonuclease H"/>
    <property type="match status" value="1"/>
</dbReference>
<dbReference type="AlphaFoldDB" id="A0A0M9GC22"/>